<protein>
    <submittedName>
        <fullName evidence="1">Uncharacterized protein</fullName>
    </submittedName>
</protein>
<keyword evidence="2" id="KW-1185">Reference proteome</keyword>
<dbReference type="KEGG" id="ttf:THTE_2822"/>
<dbReference type="AlphaFoldDB" id="A0A286RHH0"/>
<organism evidence="1 2">
    <name type="scientific">Thermogutta terrifontis</name>
    <dbReference type="NCBI Taxonomy" id="1331910"/>
    <lineage>
        <taxon>Bacteria</taxon>
        <taxon>Pseudomonadati</taxon>
        <taxon>Planctomycetota</taxon>
        <taxon>Planctomycetia</taxon>
        <taxon>Pirellulales</taxon>
        <taxon>Thermoguttaceae</taxon>
        <taxon>Thermogutta</taxon>
    </lineage>
</organism>
<reference evidence="1 2" key="1">
    <citation type="journal article" name="Front. Microbiol.">
        <title>Sugar Metabolism of the First Thermophilic Planctomycete Thermogutta terrifontis: Comparative Genomic and Transcriptomic Approaches.</title>
        <authorList>
            <person name="Elcheninov A.G."/>
            <person name="Menzel P."/>
            <person name="Gudbergsdottir S.R."/>
            <person name="Slesarev A.I."/>
            <person name="Kadnikov V.V."/>
            <person name="Krogh A."/>
            <person name="Bonch-Osmolovskaya E.A."/>
            <person name="Peng X."/>
            <person name="Kublanov I.V."/>
        </authorList>
    </citation>
    <scope>NUCLEOTIDE SEQUENCE [LARGE SCALE GENOMIC DNA]</scope>
    <source>
        <strain evidence="1 2">R1</strain>
    </source>
</reference>
<dbReference type="Proteomes" id="UP000215086">
    <property type="component" value="Chromosome"/>
</dbReference>
<evidence type="ECO:0000313" key="2">
    <source>
        <dbReference type="Proteomes" id="UP000215086"/>
    </source>
</evidence>
<evidence type="ECO:0000313" key="1">
    <source>
        <dbReference type="EMBL" id="ASV75424.1"/>
    </source>
</evidence>
<sequence length="53" mass="5903">MMARIAPGRAPRPDRANRVRARTVENLIYTMMLHGFPGANKNFWSVGFASLVG</sequence>
<proteinExistence type="predicted"/>
<dbReference type="EMBL" id="CP018477">
    <property type="protein sequence ID" value="ASV75424.1"/>
    <property type="molecule type" value="Genomic_DNA"/>
</dbReference>
<accession>A0A286RHH0</accession>
<name>A0A286RHH0_9BACT</name>
<gene>
    <name evidence="1" type="ORF">THTE_2822</name>
</gene>